<accession>A0A5C3KES2</accession>
<name>A0A5C3KES2_COPMA</name>
<reference evidence="2 3" key="1">
    <citation type="journal article" date="2019" name="Nat. Ecol. Evol.">
        <title>Megaphylogeny resolves global patterns of mushroom evolution.</title>
        <authorList>
            <person name="Varga T."/>
            <person name="Krizsan K."/>
            <person name="Foldi C."/>
            <person name="Dima B."/>
            <person name="Sanchez-Garcia M."/>
            <person name="Sanchez-Ramirez S."/>
            <person name="Szollosi G.J."/>
            <person name="Szarkandi J.G."/>
            <person name="Papp V."/>
            <person name="Albert L."/>
            <person name="Andreopoulos W."/>
            <person name="Angelini C."/>
            <person name="Antonin V."/>
            <person name="Barry K.W."/>
            <person name="Bougher N.L."/>
            <person name="Buchanan P."/>
            <person name="Buyck B."/>
            <person name="Bense V."/>
            <person name="Catcheside P."/>
            <person name="Chovatia M."/>
            <person name="Cooper J."/>
            <person name="Damon W."/>
            <person name="Desjardin D."/>
            <person name="Finy P."/>
            <person name="Geml J."/>
            <person name="Haridas S."/>
            <person name="Hughes K."/>
            <person name="Justo A."/>
            <person name="Karasinski D."/>
            <person name="Kautmanova I."/>
            <person name="Kiss B."/>
            <person name="Kocsube S."/>
            <person name="Kotiranta H."/>
            <person name="LaButti K.M."/>
            <person name="Lechner B.E."/>
            <person name="Liimatainen K."/>
            <person name="Lipzen A."/>
            <person name="Lukacs Z."/>
            <person name="Mihaltcheva S."/>
            <person name="Morgado L.N."/>
            <person name="Niskanen T."/>
            <person name="Noordeloos M.E."/>
            <person name="Ohm R.A."/>
            <person name="Ortiz-Santana B."/>
            <person name="Ovrebo C."/>
            <person name="Racz N."/>
            <person name="Riley R."/>
            <person name="Savchenko A."/>
            <person name="Shiryaev A."/>
            <person name="Soop K."/>
            <person name="Spirin V."/>
            <person name="Szebenyi C."/>
            <person name="Tomsovsky M."/>
            <person name="Tulloss R.E."/>
            <person name="Uehling J."/>
            <person name="Grigoriev I.V."/>
            <person name="Vagvolgyi C."/>
            <person name="Papp T."/>
            <person name="Martin F.M."/>
            <person name="Miettinen O."/>
            <person name="Hibbett D.S."/>
            <person name="Nagy L.G."/>
        </authorList>
    </citation>
    <scope>NUCLEOTIDE SEQUENCE [LARGE SCALE GENOMIC DNA]</scope>
    <source>
        <strain evidence="2 3">CBS 121175</strain>
    </source>
</reference>
<evidence type="ECO:0008006" key="4">
    <source>
        <dbReference type="Google" id="ProtNLM"/>
    </source>
</evidence>
<evidence type="ECO:0000313" key="2">
    <source>
        <dbReference type="EMBL" id="TFK18468.1"/>
    </source>
</evidence>
<organism evidence="2 3">
    <name type="scientific">Coprinopsis marcescibilis</name>
    <name type="common">Agaric fungus</name>
    <name type="synonym">Psathyrella marcescibilis</name>
    <dbReference type="NCBI Taxonomy" id="230819"/>
    <lineage>
        <taxon>Eukaryota</taxon>
        <taxon>Fungi</taxon>
        <taxon>Dikarya</taxon>
        <taxon>Basidiomycota</taxon>
        <taxon>Agaricomycotina</taxon>
        <taxon>Agaricomycetes</taxon>
        <taxon>Agaricomycetidae</taxon>
        <taxon>Agaricales</taxon>
        <taxon>Agaricineae</taxon>
        <taxon>Psathyrellaceae</taxon>
        <taxon>Coprinopsis</taxon>
    </lineage>
</organism>
<gene>
    <name evidence="2" type="ORF">FA15DRAFT_660651</name>
</gene>
<evidence type="ECO:0000256" key="1">
    <source>
        <dbReference type="SAM" id="MobiDB-lite"/>
    </source>
</evidence>
<feature type="region of interest" description="Disordered" evidence="1">
    <location>
        <begin position="20"/>
        <end position="46"/>
    </location>
</feature>
<dbReference type="SUPFAM" id="SSF47571">
    <property type="entry name" value="Cloroperoxidase"/>
    <property type="match status" value="1"/>
</dbReference>
<proteinExistence type="predicted"/>
<evidence type="ECO:0000313" key="3">
    <source>
        <dbReference type="Proteomes" id="UP000307440"/>
    </source>
</evidence>
<dbReference type="EMBL" id="ML210398">
    <property type="protein sequence ID" value="TFK18468.1"/>
    <property type="molecule type" value="Genomic_DNA"/>
</dbReference>
<dbReference type="AlphaFoldDB" id="A0A5C3KES2"/>
<protein>
    <recommendedName>
        <fullName evidence="4">Heme haloperoxidase family profile domain-containing protein</fullName>
    </recommendedName>
</protein>
<dbReference type="InterPro" id="IPR036851">
    <property type="entry name" value="Chloroperoxidase-like_sf"/>
</dbReference>
<keyword evidence="3" id="KW-1185">Reference proteome</keyword>
<dbReference type="Gene3D" id="1.10.489.10">
    <property type="entry name" value="Chloroperoxidase-like"/>
    <property type="match status" value="1"/>
</dbReference>
<dbReference type="GO" id="GO:0004601">
    <property type="term" value="F:peroxidase activity"/>
    <property type="evidence" value="ECO:0007669"/>
    <property type="project" value="InterPro"/>
</dbReference>
<sequence>MYMMTLGYLNKRLVHCTAPPPGPPTFTGTKLMDDEDRPWKPLQSGDQRVPCPGLKVLASHGGRLGYCIFAQFMIVTHIVVPPEKQRCYSHAIDHSYSRGYVHGGNWLNTDVG</sequence>
<dbReference type="Proteomes" id="UP000307440">
    <property type="component" value="Unassembled WGS sequence"/>
</dbReference>